<dbReference type="InterPro" id="IPR037401">
    <property type="entry name" value="SnoaL-like"/>
</dbReference>
<dbReference type="PROSITE" id="PS51257">
    <property type="entry name" value="PROKAR_LIPOPROTEIN"/>
    <property type="match status" value="1"/>
</dbReference>
<comment type="caution">
    <text evidence="3">The sequence shown here is derived from an EMBL/GenBank/DDBJ whole genome shotgun (WGS) entry which is preliminary data.</text>
</comment>
<dbReference type="InterPro" id="IPR009959">
    <property type="entry name" value="Cyclase_SnoaL-like"/>
</dbReference>
<dbReference type="Proteomes" id="UP000774935">
    <property type="component" value="Unassembled WGS sequence"/>
</dbReference>
<dbReference type="EMBL" id="JAHWXQ010000005">
    <property type="protein sequence ID" value="MBW3366558.1"/>
    <property type="molecule type" value="Genomic_DNA"/>
</dbReference>
<feature type="domain" description="SnoaL-like" evidence="2">
    <location>
        <begin position="52"/>
        <end position="162"/>
    </location>
</feature>
<sequence>MKNLIPVLLIVMGTMAGCTEQRKSDTETSQPFTSVPTDTTTTTDDEAVKVMQAMFDAFNRHDLEAMQALYADSAVFMSPEMPERVVGAHHVKTIYGPLFEMAPNVKNEVLHYIHNGDEVAVEFVSTGTVENISPDDPIDMKGRKFELRIFARLKVKDGKIVEDISYFDQMAFLQQLGLTE</sequence>
<evidence type="ECO:0000313" key="3">
    <source>
        <dbReference type="EMBL" id="MBW3366558.1"/>
    </source>
</evidence>
<keyword evidence="4" id="KW-1185">Reference proteome</keyword>
<name>A0ABS6XG98_9BACT</name>
<protein>
    <submittedName>
        <fullName evidence="3">Nuclear transport factor 2 family protein</fullName>
    </submittedName>
</protein>
<dbReference type="Gene3D" id="3.10.450.50">
    <property type="match status" value="1"/>
</dbReference>
<feature type="compositionally biased region" description="Polar residues" evidence="1">
    <location>
        <begin position="27"/>
        <end position="36"/>
    </location>
</feature>
<organism evidence="3 4">
    <name type="scientific">Pontibacter populi</name>
    <dbReference type="NCBI Taxonomy" id="890055"/>
    <lineage>
        <taxon>Bacteria</taxon>
        <taxon>Pseudomonadati</taxon>
        <taxon>Bacteroidota</taxon>
        <taxon>Cytophagia</taxon>
        <taxon>Cytophagales</taxon>
        <taxon>Hymenobacteraceae</taxon>
        <taxon>Pontibacter</taxon>
    </lineage>
</organism>
<gene>
    <name evidence="3" type="ORF">KYK27_15975</name>
</gene>
<dbReference type="InterPro" id="IPR032710">
    <property type="entry name" value="NTF2-like_dom_sf"/>
</dbReference>
<evidence type="ECO:0000313" key="4">
    <source>
        <dbReference type="Proteomes" id="UP000774935"/>
    </source>
</evidence>
<dbReference type="Pfam" id="PF12680">
    <property type="entry name" value="SnoaL_2"/>
    <property type="match status" value="1"/>
</dbReference>
<reference evidence="3 4" key="1">
    <citation type="submission" date="2021-07" db="EMBL/GenBank/DDBJ databases">
        <authorList>
            <person name="Kim M.K."/>
        </authorList>
    </citation>
    <scope>NUCLEOTIDE SEQUENCE [LARGE SCALE GENOMIC DNA]</scope>
    <source>
        <strain evidence="3 4">HLY7-15</strain>
    </source>
</reference>
<dbReference type="PANTHER" id="PTHR38436:SF1">
    <property type="entry name" value="ESTER CYCLASE"/>
    <property type="match status" value="1"/>
</dbReference>
<feature type="region of interest" description="Disordered" evidence="1">
    <location>
        <begin position="21"/>
        <end position="43"/>
    </location>
</feature>
<accession>A0ABS6XG98</accession>
<dbReference type="SUPFAM" id="SSF54427">
    <property type="entry name" value="NTF2-like"/>
    <property type="match status" value="1"/>
</dbReference>
<proteinExistence type="predicted"/>
<dbReference type="RefSeq" id="WP_199111308.1">
    <property type="nucleotide sequence ID" value="NZ_JAHWXQ010000005.1"/>
</dbReference>
<dbReference type="PANTHER" id="PTHR38436">
    <property type="entry name" value="POLYKETIDE CYCLASE SNOAL-LIKE DOMAIN"/>
    <property type="match status" value="1"/>
</dbReference>
<evidence type="ECO:0000256" key="1">
    <source>
        <dbReference type="SAM" id="MobiDB-lite"/>
    </source>
</evidence>
<evidence type="ECO:0000259" key="2">
    <source>
        <dbReference type="Pfam" id="PF12680"/>
    </source>
</evidence>